<evidence type="ECO:0000313" key="2">
    <source>
        <dbReference type="Proteomes" id="UP001163324"/>
    </source>
</evidence>
<dbReference type="EMBL" id="CM047941">
    <property type="protein sequence ID" value="KAI9902689.1"/>
    <property type="molecule type" value="Genomic_DNA"/>
</dbReference>
<proteinExistence type="predicted"/>
<protein>
    <submittedName>
        <fullName evidence="1">Uncharacterized protein</fullName>
    </submittedName>
</protein>
<dbReference type="Proteomes" id="UP001163324">
    <property type="component" value="Chromosome 2"/>
</dbReference>
<evidence type="ECO:0000313" key="1">
    <source>
        <dbReference type="EMBL" id="KAI9902689.1"/>
    </source>
</evidence>
<name>A0ACC0V8R5_9HYPO</name>
<reference evidence="1" key="1">
    <citation type="submission" date="2022-10" db="EMBL/GenBank/DDBJ databases">
        <title>Complete Genome of Trichothecium roseum strain YXFP-22015, a Plant Pathogen Isolated from Citrus.</title>
        <authorList>
            <person name="Wang Y."/>
            <person name="Zhu L."/>
        </authorList>
    </citation>
    <scope>NUCLEOTIDE SEQUENCE</scope>
    <source>
        <strain evidence="1">YXFP-22015</strain>
    </source>
</reference>
<accession>A0ACC0V8R5</accession>
<gene>
    <name evidence="1" type="ORF">N3K66_002041</name>
</gene>
<keyword evidence="2" id="KW-1185">Reference proteome</keyword>
<sequence length="210" mass="22739">MPAIAPLPPPSATLPGGQPHPVIEARQSTTTHLIIPSIYGSLYDSPSPGVIVGIVLGAVAGFLVLLLLFYSCLGFGPRVIPVEAISFRERPPSRKHSHHSVRGGGVRRSHSRRRSSGTVRVTETYETRTRERGSRGGGGRPGPEIVDAPSPPPQARRVSSSSTVTSDMSDDEDEIVVMEEHSPPRRKHGRRSGGVRRSGGYRDVYPDDRR</sequence>
<organism evidence="1 2">
    <name type="scientific">Trichothecium roseum</name>
    <dbReference type="NCBI Taxonomy" id="47278"/>
    <lineage>
        <taxon>Eukaryota</taxon>
        <taxon>Fungi</taxon>
        <taxon>Dikarya</taxon>
        <taxon>Ascomycota</taxon>
        <taxon>Pezizomycotina</taxon>
        <taxon>Sordariomycetes</taxon>
        <taxon>Hypocreomycetidae</taxon>
        <taxon>Hypocreales</taxon>
        <taxon>Hypocreales incertae sedis</taxon>
        <taxon>Trichothecium</taxon>
    </lineage>
</organism>
<comment type="caution">
    <text evidence="1">The sequence shown here is derived from an EMBL/GenBank/DDBJ whole genome shotgun (WGS) entry which is preliminary data.</text>
</comment>